<organism evidence="5 6">
    <name type="scientific">Pararhodobacter aggregans</name>
    <dbReference type="NCBI Taxonomy" id="404875"/>
    <lineage>
        <taxon>Bacteria</taxon>
        <taxon>Pseudomonadati</taxon>
        <taxon>Pseudomonadota</taxon>
        <taxon>Alphaproteobacteria</taxon>
        <taxon>Rhodobacterales</taxon>
        <taxon>Paracoccaceae</taxon>
        <taxon>Pararhodobacter</taxon>
    </lineage>
</organism>
<dbReference type="Gene3D" id="3.50.50.60">
    <property type="entry name" value="FAD/NAD(P)-binding domain"/>
    <property type="match status" value="1"/>
</dbReference>
<dbReference type="InterPro" id="IPR001613">
    <property type="entry name" value="Flavin_amine_oxidase"/>
</dbReference>
<evidence type="ECO:0000256" key="3">
    <source>
        <dbReference type="PIRSR" id="PIRSR601613-1"/>
    </source>
</evidence>
<dbReference type="InterPro" id="IPR050464">
    <property type="entry name" value="Zeta_carotene_desat/Oxidored"/>
</dbReference>
<reference evidence="5 6" key="1">
    <citation type="journal article" date="2011" name="Syst. Appl. Microbiol.">
        <title>Defluviimonas denitrificans gen. nov., sp. nov., and Pararhodobacter aggregans gen. nov., sp. nov., non-phototrophic Rhodobacteraceae from the biofilter of a marine aquaculture.</title>
        <authorList>
            <person name="Foesel B.U."/>
            <person name="Drake H.L."/>
            <person name="Schramm A."/>
        </authorList>
    </citation>
    <scope>NUCLEOTIDE SEQUENCE [LARGE SCALE GENOMIC DNA]</scope>
    <source>
        <strain evidence="5 6">D1-19</strain>
    </source>
</reference>
<protein>
    <submittedName>
        <fullName evidence="5">Protoporphyrinogen oxidase</fullName>
    </submittedName>
</protein>
<keyword evidence="2" id="KW-0560">Oxidoreductase</keyword>
<dbReference type="GO" id="GO:0016491">
    <property type="term" value="F:oxidoreductase activity"/>
    <property type="evidence" value="ECO:0007669"/>
    <property type="project" value="UniProtKB-KW"/>
</dbReference>
<dbReference type="SUPFAM" id="SSF51905">
    <property type="entry name" value="FAD/NAD(P)-binding domain"/>
    <property type="match status" value="1"/>
</dbReference>
<dbReference type="Proteomes" id="UP000244810">
    <property type="component" value="Unassembled WGS sequence"/>
</dbReference>
<feature type="binding site" evidence="3">
    <location>
        <begin position="31"/>
        <end position="32"/>
    </location>
    <ligand>
        <name>FAD</name>
        <dbReference type="ChEBI" id="CHEBI:57692"/>
    </ligand>
</feature>
<dbReference type="InterPro" id="IPR036188">
    <property type="entry name" value="FAD/NAD-bd_sf"/>
</dbReference>
<name>A0A2T7UQD6_9RHOB</name>
<evidence type="ECO:0000259" key="4">
    <source>
        <dbReference type="Pfam" id="PF01593"/>
    </source>
</evidence>
<dbReference type="PANTHER" id="PTHR42923:SF46">
    <property type="entry name" value="AMINE OXIDASE"/>
    <property type="match status" value="1"/>
</dbReference>
<evidence type="ECO:0000313" key="6">
    <source>
        <dbReference type="Proteomes" id="UP000244810"/>
    </source>
</evidence>
<evidence type="ECO:0000256" key="1">
    <source>
        <dbReference type="ARBA" id="ARBA00001974"/>
    </source>
</evidence>
<evidence type="ECO:0000256" key="2">
    <source>
        <dbReference type="ARBA" id="ARBA00023002"/>
    </source>
</evidence>
<dbReference type="RefSeq" id="WP_107752517.1">
    <property type="nucleotide sequence ID" value="NZ_QBKF01000007.1"/>
</dbReference>
<evidence type="ECO:0000313" key="5">
    <source>
        <dbReference type="EMBL" id="PVE46945.1"/>
    </source>
</evidence>
<dbReference type="PANTHER" id="PTHR42923">
    <property type="entry name" value="PROTOPORPHYRINOGEN OXIDASE"/>
    <property type="match status" value="1"/>
</dbReference>
<accession>A0A2T7UQD6</accession>
<dbReference type="Pfam" id="PF01593">
    <property type="entry name" value="Amino_oxidase"/>
    <property type="match status" value="1"/>
</dbReference>
<proteinExistence type="predicted"/>
<dbReference type="AlphaFoldDB" id="A0A2T7UQD6"/>
<sequence length="428" mass="45626">MSDIIVIGAGIAGLTAAYRLHRAGHAVTVLEAGAVPGGRVGDRETRGIRYNAGARLVYPFSRPFNALLDELGLTGELVPVRNLSAQCLGAGEEWRIELMPGPASLLTPGLTLAERLRFIAFGAGMLLAKARTDPDDAASALAADGMTLADYTRQKTGANVLARMVDPVFRGTRSWNSEEISGAFFASTTPHLIGQDTVYVFKQGMATLPDALARGLDLRCNTRVRAVTKAGAGYAVATESETLRADRVVMAVEGSLVAGLMPDLGAEDRAFFNGVRYNSLGIVHYRLKGNVAPKMNFFTREAAGTIATYQQSAANPAKGQAAQLYAQLSPEANARAKAEGRTGDLHAIIEERLVQLYPSLNADCEDRVEQWIERKLPTFYPGYARNVADFRARQTGGLAFCGDYLAQSLLTGAAASGERAAAQILASV</sequence>
<dbReference type="PRINTS" id="PR00757">
    <property type="entry name" value="AMINEOXDASEF"/>
</dbReference>
<feature type="domain" description="Amine oxidase" evidence="4">
    <location>
        <begin position="11"/>
        <end position="425"/>
    </location>
</feature>
<keyword evidence="6" id="KW-1185">Reference proteome</keyword>
<dbReference type="InterPro" id="IPR002937">
    <property type="entry name" value="Amino_oxidase"/>
</dbReference>
<comment type="cofactor">
    <cofactor evidence="1">
        <name>FAD</name>
        <dbReference type="ChEBI" id="CHEBI:57692"/>
    </cofactor>
</comment>
<gene>
    <name evidence="5" type="ORF">DDE23_14835</name>
</gene>
<dbReference type="EMBL" id="QDDR01000007">
    <property type="protein sequence ID" value="PVE46945.1"/>
    <property type="molecule type" value="Genomic_DNA"/>
</dbReference>
<feature type="binding site" evidence="3">
    <location>
        <position position="224"/>
    </location>
    <ligand>
        <name>FAD</name>
        <dbReference type="ChEBI" id="CHEBI:57692"/>
    </ligand>
</feature>
<comment type="caution">
    <text evidence="5">The sequence shown here is derived from an EMBL/GenBank/DDBJ whole genome shotgun (WGS) entry which is preliminary data.</text>
</comment>
<dbReference type="OrthoDB" id="5792777at2"/>